<dbReference type="EMBL" id="JAUSUB010000001">
    <property type="protein sequence ID" value="MDQ0268528.1"/>
    <property type="molecule type" value="Genomic_DNA"/>
</dbReference>
<organism evidence="1 2">
    <name type="scientific">Cytobacillus purgationiresistens</name>
    <dbReference type="NCBI Taxonomy" id="863449"/>
    <lineage>
        <taxon>Bacteria</taxon>
        <taxon>Bacillati</taxon>
        <taxon>Bacillota</taxon>
        <taxon>Bacilli</taxon>
        <taxon>Bacillales</taxon>
        <taxon>Bacillaceae</taxon>
        <taxon>Cytobacillus</taxon>
    </lineage>
</organism>
<proteinExistence type="predicted"/>
<reference evidence="1 2" key="1">
    <citation type="submission" date="2023-07" db="EMBL/GenBank/DDBJ databases">
        <title>Genomic Encyclopedia of Type Strains, Phase IV (KMG-IV): sequencing the most valuable type-strain genomes for metagenomic binning, comparative biology and taxonomic classification.</title>
        <authorList>
            <person name="Goeker M."/>
        </authorList>
    </citation>
    <scope>NUCLEOTIDE SEQUENCE [LARGE SCALE GENOMIC DNA]</scope>
    <source>
        <strain evidence="1 2">DSM 23494</strain>
    </source>
</reference>
<gene>
    <name evidence="1" type="ORF">J2S17_000397</name>
</gene>
<keyword evidence="2" id="KW-1185">Reference proteome</keyword>
<protein>
    <submittedName>
        <fullName evidence="1">Uncharacterized protein</fullName>
    </submittedName>
</protein>
<comment type="caution">
    <text evidence="1">The sequence shown here is derived from an EMBL/GenBank/DDBJ whole genome shotgun (WGS) entry which is preliminary data.</text>
</comment>
<sequence length="34" mass="4011">MFTAIIAKLLRLLPNQAKKTPMIPLQQVKMKKMW</sequence>
<evidence type="ECO:0000313" key="1">
    <source>
        <dbReference type="EMBL" id="MDQ0268528.1"/>
    </source>
</evidence>
<accession>A0ABU0ABA4</accession>
<evidence type="ECO:0000313" key="2">
    <source>
        <dbReference type="Proteomes" id="UP001238088"/>
    </source>
</evidence>
<name>A0ABU0ABA4_9BACI</name>
<dbReference type="Proteomes" id="UP001238088">
    <property type="component" value="Unassembled WGS sequence"/>
</dbReference>